<organism evidence="2 3">
    <name type="scientific">Burkholderia thailandensis (strain ATCC 700388 / DSM 13276 / CCUG 48851 / CIP 106301 / E264)</name>
    <dbReference type="NCBI Taxonomy" id="271848"/>
    <lineage>
        <taxon>Bacteria</taxon>
        <taxon>Pseudomonadati</taxon>
        <taxon>Pseudomonadota</taxon>
        <taxon>Betaproteobacteria</taxon>
        <taxon>Burkholderiales</taxon>
        <taxon>Burkholderiaceae</taxon>
        <taxon>Burkholderia</taxon>
        <taxon>pseudomallei group</taxon>
    </lineage>
</organism>
<dbReference type="InterPro" id="IPR017895">
    <property type="entry name" value="HTH_IS408/IS1162_type"/>
</dbReference>
<accession>Q2T966</accession>
<dbReference type="Proteomes" id="UP000001930">
    <property type="component" value="Chromosome II"/>
</dbReference>
<protein>
    <submittedName>
        <fullName evidence="2">Transposase subunit</fullName>
    </submittedName>
</protein>
<gene>
    <name evidence="2" type="ordered locus">BTH_II0081</name>
</gene>
<dbReference type="EMBL" id="CP000085">
    <property type="protein sequence ID" value="ABC34012.1"/>
    <property type="molecule type" value="Genomic_DNA"/>
</dbReference>
<proteinExistence type="predicted"/>
<dbReference type="HOGENOM" id="CLU_020626_8_2_4"/>
<dbReference type="PROSITE" id="PS50532">
    <property type="entry name" value="HTH_IS408"/>
    <property type="match status" value="1"/>
</dbReference>
<feature type="domain" description="HTH IS408-type" evidence="1">
    <location>
        <begin position="2"/>
        <end position="81"/>
    </location>
</feature>
<sequence>MIKDVMRLKFDGGLSHDRIAAPLGLSKSVVTQHVGLASAAGLDWTSACEMDEGELKRRLLGKPMGPATYVQPDYGRIHQELRRKGMTLTLLWEEY</sequence>
<keyword evidence="3" id="KW-1185">Reference proteome</keyword>
<reference evidence="2 3" key="1">
    <citation type="journal article" date="2005" name="BMC Genomics">
        <title>Bacterial genome adaptation to niches: divergence of the potential virulence genes in three Burkholderia species of different survival strategies.</title>
        <authorList>
            <person name="Kim H.S."/>
            <person name="Schell M.A."/>
            <person name="Yu Y."/>
            <person name="Ulrich R.L."/>
            <person name="Sarria S.H."/>
            <person name="Nierman W.C."/>
            <person name="DeShazer D."/>
        </authorList>
    </citation>
    <scope>NUCLEOTIDE SEQUENCE [LARGE SCALE GENOMIC DNA]</scope>
    <source>
        <strain evidence="3">ATCC 700388 / DSM 13276 / CCUG 48851 / CIP 106301 / E264</strain>
    </source>
</reference>
<evidence type="ECO:0000259" key="1">
    <source>
        <dbReference type="PROSITE" id="PS50532"/>
    </source>
</evidence>
<name>Q2T966_BURTA</name>
<evidence type="ECO:0000313" key="3">
    <source>
        <dbReference type="Proteomes" id="UP000001930"/>
    </source>
</evidence>
<dbReference type="KEGG" id="bte:BTH_II0081"/>
<evidence type="ECO:0000313" key="2">
    <source>
        <dbReference type="EMBL" id="ABC34012.1"/>
    </source>
</evidence>
<dbReference type="AlphaFoldDB" id="Q2T966"/>